<keyword evidence="4" id="KW-0677">Repeat</keyword>
<comment type="similarity">
    <text evidence="7">Belongs to the WD repeat POC1 family.</text>
</comment>
<gene>
    <name evidence="13" type="ORF">NDU88_004573</name>
</gene>
<organism evidence="13 14">
    <name type="scientific">Pleurodeles waltl</name>
    <name type="common">Iberian ribbed newt</name>
    <dbReference type="NCBI Taxonomy" id="8319"/>
    <lineage>
        <taxon>Eukaryota</taxon>
        <taxon>Metazoa</taxon>
        <taxon>Chordata</taxon>
        <taxon>Craniata</taxon>
        <taxon>Vertebrata</taxon>
        <taxon>Euteleostomi</taxon>
        <taxon>Amphibia</taxon>
        <taxon>Batrachia</taxon>
        <taxon>Caudata</taxon>
        <taxon>Salamandroidea</taxon>
        <taxon>Salamandridae</taxon>
        <taxon>Pleurodelinae</taxon>
        <taxon>Pleurodeles</taxon>
    </lineage>
</organism>
<evidence type="ECO:0000256" key="6">
    <source>
        <dbReference type="ARBA" id="ARBA00023212"/>
    </source>
</evidence>
<keyword evidence="3 10" id="KW-0853">WD repeat</keyword>
<evidence type="ECO:0000256" key="12">
    <source>
        <dbReference type="SAM" id="SignalP"/>
    </source>
</evidence>
<dbReference type="GO" id="GO:0036064">
    <property type="term" value="C:ciliary basal body"/>
    <property type="evidence" value="ECO:0007669"/>
    <property type="project" value="TreeGrafter"/>
</dbReference>
<dbReference type="Pfam" id="PF00400">
    <property type="entry name" value="WD40"/>
    <property type="match status" value="7"/>
</dbReference>
<dbReference type="InterPro" id="IPR015943">
    <property type="entry name" value="WD40/YVTN_repeat-like_dom_sf"/>
</dbReference>
<dbReference type="FunFam" id="2.130.10.10:FF:000235">
    <property type="entry name" value="POC1 centriolar protein homolog B"/>
    <property type="match status" value="1"/>
</dbReference>
<feature type="repeat" description="WD" evidence="10">
    <location>
        <begin position="214"/>
        <end position="255"/>
    </location>
</feature>
<dbReference type="PROSITE" id="PS50294">
    <property type="entry name" value="WD_REPEATS_REGION"/>
    <property type="match status" value="6"/>
</dbReference>
<feature type="compositionally biased region" description="Basic and acidic residues" evidence="11">
    <location>
        <begin position="417"/>
        <end position="434"/>
    </location>
</feature>
<dbReference type="PROSITE" id="PS00678">
    <property type="entry name" value="WD_REPEATS_1"/>
    <property type="match status" value="3"/>
</dbReference>
<feature type="repeat" description="WD" evidence="10">
    <location>
        <begin position="256"/>
        <end position="297"/>
    </location>
</feature>
<dbReference type="GO" id="GO:0007017">
    <property type="term" value="P:microtubule-based process"/>
    <property type="evidence" value="ECO:0007669"/>
    <property type="project" value="UniProtKB-ARBA"/>
</dbReference>
<feature type="region of interest" description="Disordered" evidence="11">
    <location>
        <begin position="403"/>
        <end position="454"/>
    </location>
</feature>
<keyword evidence="6" id="KW-0206">Cytoskeleton</keyword>
<keyword evidence="14" id="KW-1185">Reference proteome</keyword>
<dbReference type="Gene3D" id="2.130.10.10">
    <property type="entry name" value="YVTN repeat-like/Quinoprotein amine dehydrogenase"/>
    <property type="match status" value="3"/>
</dbReference>
<dbReference type="InterPro" id="IPR020472">
    <property type="entry name" value="WD40_PAC1"/>
</dbReference>
<comment type="subunit">
    <text evidence="9">Interacts with pat.</text>
</comment>
<keyword evidence="5" id="KW-0175">Coiled coil</keyword>
<proteinExistence type="inferred from homology"/>
<dbReference type="PANTHER" id="PTHR44019">
    <property type="entry name" value="WD REPEAT-CONTAINING PROTEIN 55"/>
    <property type="match status" value="1"/>
</dbReference>
<evidence type="ECO:0000256" key="3">
    <source>
        <dbReference type="ARBA" id="ARBA00022574"/>
    </source>
</evidence>
<dbReference type="SMART" id="SM00320">
    <property type="entry name" value="WD40"/>
    <property type="match status" value="7"/>
</dbReference>
<dbReference type="GO" id="GO:0005814">
    <property type="term" value="C:centriole"/>
    <property type="evidence" value="ECO:0007669"/>
    <property type="project" value="UniProtKB-SubCell"/>
</dbReference>
<evidence type="ECO:0000256" key="10">
    <source>
        <dbReference type="PROSITE-ProRule" id="PRU00221"/>
    </source>
</evidence>
<accession>A0AAV7SJ68</accession>
<evidence type="ECO:0000313" key="14">
    <source>
        <dbReference type="Proteomes" id="UP001066276"/>
    </source>
</evidence>
<evidence type="ECO:0000256" key="9">
    <source>
        <dbReference type="ARBA" id="ARBA00065129"/>
    </source>
</evidence>
<dbReference type="InterPro" id="IPR019775">
    <property type="entry name" value="WD40_repeat_CS"/>
</dbReference>
<dbReference type="PROSITE" id="PS50082">
    <property type="entry name" value="WD_REPEATS_2"/>
    <property type="match status" value="7"/>
</dbReference>
<evidence type="ECO:0000256" key="11">
    <source>
        <dbReference type="SAM" id="MobiDB-lite"/>
    </source>
</evidence>
<feature type="repeat" description="WD" evidence="10">
    <location>
        <begin position="172"/>
        <end position="213"/>
    </location>
</feature>
<dbReference type="InterPro" id="IPR036322">
    <property type="entry name" value="WD40_repeat_dom_sf"/>
</dbReference>
<dbReference type="EMBL" id="JANPWB010000008">
    <property type="protein sequence ID" value="KAJ1164128.1"/>
    <property type="molecule type" value="Genomic_DNA"/>
</dbReference>
<dbReference type="PANTHER" id="PTHR44019:SF1">
    <property type="entry name" value="POC1 CENTRIOLAR PROTEIN HOMOLOG B"/>
    <property type="match status" value="1"/>
</dbReference>
<dbReference type="InterPro" id="IPR001680">
    <property type="entry name" value="WD40_rpt"/>
</dbReference>
<feature type="chain" id="PRO_5043877159" description="POC1 centriolar protein homolog B" evidence="12">
    <location>
        <begin position="27"/>
        <end position="507"/>
    </location>
</feature>
<dbReference type="PRINTS" id="PR00320">
    <property type="entry name" value="GPROTEINBRPT"/>
</dbReference>
<evidence type="ECO:0000256" key="8">
    <source>
        <dbReference type="ARBA" id="ARBA00039724"/>
    </source>
</evidence>
<keyword evidence="12" id="KW-0732">Signal</keyword>
<sequence>MKKQSKMGENWVINLIWILCLQLSPGHFIPVTMASVLEDPALQRQFKGHRDAVTSVDFNPDTKQLATSSLDSFLMIWNFKPLSKAFRFVGHKKGVTSVHFSPSGQLVASASRDKTVRVWVPNMKGKSTLFKAHTAAVQSVNFSSDGHHLVTASDDKSIKVWNVQRRRFLVSLTQHMNGVRCARFSPDGRLIASCSDDRTVKIWDKTNRLCVSTFTDDESSVNFVDFNPTGTCIGSAGSDNTVKLWDLRMNKLLQHYKVHNGAVNCLSFHPSNNYLITSSSDGTVKILDLLGGRLVYTLHGHTGPVFAVAFSRSGEQFASGGMDAQDAAVSPGAAASTARVALTADAVTPKVPGPPEIFGPLSPPVHRPPRITGTWNRDLELVRGEAPNPRDFLNPGKARLQVAGAGCRDSAPASPHQQDRWREPRDEQPKHQPDSIRQGRPRATPPWTPAEAGRTWVRLVGGARGARAEEIQGAPGVAAYPKRQLCSTPPHPHPACLSECGKFHWEW</sequence>
<protein>
    <recommendedName>
        <fullName evidence="8">POC1 centriolar protein homolog B</fullName>
    </recommendedName>
</protein>
<evidence type="ECO:0000256" key="1">
    <source>
        <dbReference type="ARBA" id="ARBA00004114"/>
    </source>
</evidence>
<feature type="repeat" description="WD" evidence="10">
    <location>
        <begin position="46"/>
        <end position="80"/>
    </location>
</feature>
<reference evidence="13" key="1">
    <citation type="journal article" date="2022" name="bioRxiv">
        <title>Sequencing and chromosome-scale assembly of the giantPleurodeles waltlgenome.</title>
        <authorList>
            <person name="Brown T."/>
            <person name="Elewa A."/>
            <person name="Iarovenko S."/>
            <person name="Subramanian E."/>
            <person name="Araus A.J."/>
            <person name="Petzold A."/>
            <person name="Susuki M."/>
            <person name="Suzuki K.-i.T."/>
            <person name="Hayashi T."/>
            <person name="Toyoda A."/>
            <person name="Oliveira C."/>
            <person name="Osipova E."/>
            <person name="Leigh N.D."/>
            <person name="Simon A."/>
            <person name="Yun M.H."/>
        </authorList>
    </citation>
    <scope>NUCLEOTIDE SEQUENCE</scope>
    <source>
        <strain evidence="13">20211129_DDA</strain>
        <tissue evidence="13">Liver</tissue>
    </source>
</reference>
<comment type="caution">
    <text evidence="13">The sequence shown here is derived from an EMBL/GenBank/DDBJ whole genome shotgun (WGS) entry which is preliminary data.</text>
</comment>
<dbReference type="InterPro" id="IPR050505">
    <property type="entry name" value="WDR55/POC1"/>
</dbReference>
<evidence type="ECO:0000256" key="7">
    <source>
        <dbReference type="ARBA" id="ARBA00037984"/>
    </source>
</evidence>
<feature type="repeat" description="WD" evidence="10">
    <location>
        <begin position="130"/>
        <end position="171"/>
    </location>
</feature>
<feature type="repeat" description="WD" evidence="10">
    <location>
        <begin position="298"/>
        <end position="323"/>
    </location>
</feature>
<evidence type="ECO:0000256" key="4">
    <source>
        <dbReference type="ARBA" id="ARBA00022737"/>
    </source>
</evidence>
<dbReference type="GO" id="GO:0048871">
    <property type="term" value="P:multicellular organismal-level homeostasis"/>
    <property type="evidence" value="ECO:0007669"/>
    <property type="project" value="UniProtKB-ARBA"/>
</dbReference>
<feature type="signal peptide" evidence="12">
    <location>
        <begin position="1"/>
        <end position="26"/>
    </location>
</feature>
<dbReference type="Proteomes" id="UP001066276">
    <property type="component" value="Chromosome 4_2"/>
</dbReference>
<dbReference type="GO" id="GO:0060271">
    <property type="term" value="P:cilium assembly"/>
    <property type="evidence" value="ECO:0007669"/>
    <property type="project" value="UniProtKB-ARBA"/>
</dbReference>
<evidence type="ECO:0000256" key="2">
    <source>
        <dbReference type="ARBA" id="ARBA00022490"/>
    </source>
</evidence>
<comment type="subcellular location">
    <subcellularLocation>
        <location evidence="1">Cytoplasm</location>
        <location evidence="1">Cytoskeleton</location>
        <location evidence="1">Microtubule organizing center</location>
        <location evidence="1">Centrosome</location>
        <location evidence="1">Centriole</location>
    </subcellularLocation>
</comment>
<keyword evidence="2" id="KW-0963">Cytoplasm</keyword>
<evidence type="ECO:0000313" key="13">
    <source>
        <dbReference type="EMBL" id="KAJ1164128.1"/>
    </source>
</evidence>
<dbReference type="AlphaFoldDB" id="A0AAV7SJ68"/>
<name>A0AAV7SJ68_PLEWA</name>
<feature type="repeat" description="WD" evidence="10">
    <location>
        <begin position="88"/>
        <end position="119"/>
    </location>
</feature>
<dbReference type="CDD" id="cd00200">
    <property type="entry name" value="WD40"/>
    <property type="match status" value="1"/>
</dbReference>
<dbReference type="SUPFAM" id="SSF50978">
    <property type="entry name" value="WD40 repeat-like"/>
    <property type="match status" value="1"/>
</dbReference>
<evidence type="ECO:0000256" key="5">
    <source>
        <dbReference type="ARBA" id="ARBA00023054"/>
    </source>
</evidence>